<dbReference type="STRING" id="314283.MED297_11455"/>
<dbReference type="RefSeq" id="WP_008041879.1">
    <property type="nucleotide sequence ID" value="NZ_CH724149.1"/>
</dbReference>
<sequence length="239" mass="27790">MFRVLPWVLALLLVACSDPEPEIIQESTEFTRAAVQPDWFNRVDAEPLTSWDDVQALWASEKRCCGDDRSVVKANRVFYKSCYRAIEAKPDDVHLVPYCLWLMDVALDYDDSIQLSRYLLEHYLFYSQPTDYCANCSPADLVARTTRDVALYDLRHNNAPYDAALQLERLLDEREAQISAWVLGEIYVSLAEIYEAIPDRAERVDQLRQRVTRLEANWPEGLQAWRLEDVQSALRLLER</sequence>
<evidence type="ECO:0000313" key="2">
    <source>
        <dbReference type="Proteomes" id="UP000005953"/>
    </source>
</evidence>
<dbReference type="OrthoDB" id="9782820at2"/>
<reference evidence="1 2" key="1">
    <citation type="submission" date="2006-02" db="EMBL/GenBank/DDBJ databases">
        <authorList>
            <person name="Pinhassi J."/>
            <person name="Pedros-Alio C."/>
            <person name="Ferriera S."/>
            <person name="Johnson J."/>
            <person name="Kravitz S."/>
            <person name="Halpern A."/>
            <person name="Remington K."/>
            <person name="Beeson K."/>
            <person name="Tran B."/>
            <person name="Rogers Y.-H."/>
            <person name="Friedman R."/>
            <person name="Venter J.C."/>
        </authorList>
    </citation>
    <scope>NUCLEOTIDE SEQUENCE [LARGE SCALE GENOMIC DNA]</scope>
    <source>
        <strain evidence="1 2">MED297</strain>
    </source>
</reference>
<gene>
    <name evidence="1" type="ORF">MED297_11455</name>
</gene>
<proteinExistence type="predicted"/>
<comment type="caution">
    <text evidence="1">The sequence shown here is derived from an EMBL/GenBank/DDBJ whole genome shotgun (WGS) entry which is preliminary data.</text>
</comment>
<dbReference type="AlphaFoldDB" id="A4BB16"/>
<dbReference type="PROSITE" id="PS51257">
    <property type="entry name" value="PROKAR_LIPOPROTEIN"/>
    <property type="match status" value="1"/>
</dbReference>
<name>A4BB16_9GAMM</name>
<evidence type="ECO:0000313" key="1">
    <source>
        <dbReference type="EMBL" id="EAR10629.1"/>
    </source>
</evidence>
<organism evidence="1 2">
    <name type="scientific">Reinekea blandensis MED297</name>
    <dbReference type="NCBI Taxonomy" id="314283"/>
    <lineage>
        <taxon>Bacteria</taxon>
        <taxon>Pseudomonadati</taxon>
        <taxon>Pseudomonadota</taxon>
        <taxon>Gammaproteobacteria</taxon>
        <taxon>Oceanospirillales</taxon>
        <taxon>Saccharospirillaceae</taxon>
        <taxon>Reinekea</taxon>
    </lineage>
</organism>
<dbReference type="HOGENOM" id="CLU_1160322_0_0_6"/>
<dbReference type="EMBL" id="AAOE01000003">
    <property type="protein sequence ID" value="EAR10629.1"/>
    <property type="molecule type" value="Genomic_DNA"/>
</dbReference>
<keyword evidence="2" id="KW-1185">Reference proteome</keyword>
<dbReference type="Proteomes" id="UP000005953">
    <property type="component" value="Unassembled WGS sequence"/>
</dbReference>
<accession>A4BB16</accession>
<protein>
    <submittedName>
        <fullName evidence="1">Uncharacterized protein</fullName>
    </submittedName>
</protein>